<feature type="domain" description="Hedgehog/Intein (Hint)" evidence="2">
    <location>
        <begin position="1257"/>
        <end position="1391"/>
    </location>
</feature>
<reference evidence="3 4" key="1">
    <citation type="journal article" date="2018" name="Arch. Microbiol.">
        <title>New insights into the metabolic potential of the phototrophic purple bacterium Rhodopila globiformis DSM 161(T) from its draft genome sequence and evidence for a vanadium-dependent nitrogenase.</title>
        <authorList>
            <person name="Imhoff J.F."/>
            <person name="Rahn T."/>
            <person name="Kunzel S."/>
            <person name="Neulinger S.C."/>
        </authorList>
    </citation>
    <scope>NUCLEOTIDE SEQUENCE [LARGE SCALE GENOMIC DNA]</scope>
    <source>
        <strain evidence="3 4">DSM 16996</strain>
    </source>
</reference>
<sequence>MATKTGTEDLVSSIELIGTADGAPAKGGYSLLYGGNAALSPDGTKIVFSTGVRDPLASSQAWISQIVTEDLETGAINVLTKGDADSSQASFSPDGTKVVFASLASNLVPGDSNGAEDVFVLDLATGAITRVSTAANGAQGVWITGNPNGSYNPVFSPDGSKVAFTSAFSNLVPGDNTATNSPDWDVFIKDLNSGAITRIPGAAQDAVFSPDGTKLLFSSWRSDLVAGDTNNELDLFLKDLATGAITRVSTDSNGKQVSGGRYQGDNGSYLASFSPDGRKIVFLSTASNLVAGDTNGTTDVFVKDLTTGVVTRISTASDGSQGTDNTGNDIYGSFVDWSRPVFSPDGSMVAFSSDLDNLVPGDANKKADYFVKDLATGQLIRVDTDAAGNLGSGPADLRLGTQNIAFTPDGSAVVFTTNQDLLNVGNVAASADSLIYLKHLIRAPLSAKDSYAVSYSKPLTIDAAHGVLANDSGRNKQPLVANLASGAAHGAVTLAKDGSFTYRPSGDFVGQDSFTYIASDSLTAGAETTVTIKVIGNITRVDTNASDAQAYSGADYEVVAFSPDGGKIAFISRSGDLVGGGTEMYAQVFVKDLRTGAISEISKANGAAQFQGILSPKFSPDGAKLAYVGYTASGGQIVVTDIATKISTIVSVNGGAQSNRATNSPVFSPDGTRIAFASDATNLVAGDANNTADIFVVDLASGAIISVSTTAQGGQSNDYSALPVFSPDGTRIAFTSMASNLVAGDTNATPDIFIKDLVTGAVTRVSTDSNGGEIKGYFDQPVFSPDGTKIAFTSTARSLLGGAGSIGLFIKDLTTGALTRVDTAADGTPAVDTGASALFPVFSPDGSQIAFSSQASNLVPGDNASNGHVFVKNLITGAIRDISTDSFGALANGWATQPVFSPDGLSVAFFSYASNLAPGDTNNTGDVFIKDLTVFPLGSADNAPPVATNDAYSVGENQSLKLAASGVLGNDSDPNGTALTAVLDHGPKHGALALNADGGFSYQPNAGYAGTDSFTYWASDGVNTSGLAKVTLTVTPADTWKGAPGGAWSDPANWSSGKVPGPTDDALIDGASVTITTDVGALRSLTVTNTATLTVNGGALSVSGDVANSGVIDVEGGTLGIGGKVSGEGSITVHGDAHVTLGAFSGSTSVSLLSGTLILSDPGAAAGIITGFDSQDVIDVLGFAFTADARVTLLPNNVLEIQNGAPLAAAQRLALAAVQQAQTFDLQLDPGADFSGQYFHLASDGQTGVDITVDALPCYCAGTLILTATGERPVETLEIGDLVVTASGARRPVKWLGHRRLDVSKHPAPQDVWPVRIAAGAFEDKLPRRDLWVSPGHNIAWDGALMPAIALANGHSVAQVAVGRVEYWHVELDAHDILLAEGLPAESYLDCGNRVAFANGGVQVEAHPDFKPKHWADTCLPLLKHGPQVAAAKARLIARLKQQGFALTPDTQAHILADGRKIEPVWLSPSRMFFVVPEGAKDIALMSKTFTPAHATPDSYDTRELGLCVERLQIDGADVALERDDALGAGWREAECDDGAFARRWTDGRARLPASGRLFMIDLGGEGRYWREPTDNVVALFG</sequence>
<dbReference type="PANTHER" id="PTHR36842">
    <property type="entry name" value="PROTEIN TOLB HOMOLOG"/>
    <property type="match status" value="1"/>
</dbReference>
<evidence type="ECO:0000313" key="3">
    <source>
        <dbReference type="EMBL" id="PPQ27121.1"/>
    </source>
</evidence>
<dbReference type="Pfam" id="PF17963">
    <property type="entry name" value="Big_9"/>
    <property type="match status" value="2"/>
</dbReference>
<name>A0A2S6MXN4_9HYPH</name>
<dbReference type="Pfam" id="PF07676">
    <property type="entry name" value="PD40"/>
    <property type="match status" value="11"/>
</dbReference>
<dbReference type="InterPro" id="IPR028992">
    <property type="entry name" value="Hedgehog/Intein_dom"/>
</dbReference>
<gene>
    <name evidence="3" type="ORF">CCR94_20820</name>
</gene>
<dbReference type="InterPro" id="IPR011042">
    <property type="entry name" value="6-blade_b-propeller_TolB-like"/>
</dbReference>
<dbReference type="EMBL" id="NHSJ01000128">
    <property type="protein sequence ID" value="PPQ27121.1"/>
    <property type="molecule type" value="Genomic_DNA"/>
</dbReference>
<dbReference type="InterPro" id="IPR036844">
    <property type="entry name" value="Hint_dom_sf"/>
</dbReference>
<dbReference type="InterPro" id="IPR011659">
    <property type="entry name" value="WD40"/>
</dbReference>
<dbReference type="Proteomes" id="UP000239089">
    <property type="component" value="Unassembled WGS sequence"/>
</dbReference>
<dbReference type="NCBIfam" id="NF012211">
    <property type="entry name" value="tand_rpt_95"/>
    <property type="match status" value="2"/>
</dbReference>
<evidence type="ECO:0000259" key="2">
    <source>
        <dbReference type="Pfam" id="PF13403"/>
    </source>
</evidence>
<proteinExistence type="inferred from homology"/>
<comment type="caution">
    <text evidence="3">The sequence shown here is derived from an EMBL/GenBank/DDBJ whole genome shotgun (WGS) entry which is preliminary data.</text>
</comment>
<protein>
    <recommendedName>
        <fullName evidence="2">Hedgehog/Intein (Hint) domain-containing protein</fullName>
    </recommendedName>
</protein>
<dbReference type="Pfam" id="PF13403">
    <property type="entry name" value="Hint_2"/>
    <property type="match status" value="1"/>
</dbReference>
<accession>A0A2S6MXN4</accession>
<dbReference type="SUPFAM" id="SSF82171">
    <property type="entry name" value="DPP6 N-terminal domain-like"/>
    <property type="match status" value="2"/>
</dbReference>
<dbReference type="PANTHER" id="PTHR36842:SF1">
    <property type="entry name" value="PROTEIN TOLB"/>
    <property type="match status" value="1"/>
</dbReference>
<dbReference type="Gene3D" id="2.60.40.3440">
    <property type="match status" value="2"/>
</dbReference>
<evidence type="ECO:0000256" key="1">
    <source>
        <dbReference type="ARBA" id="ARBA00009820"/>
    </source>
</evidence>
<dbReference type="OrthoDB" id="7314239at2"/>
<comment type="similarity">
    <text evidence="1">Belongs to the TolB family.</text>
</comment>
<dbReference type="RefSeq" id="WP_104509896.1">
    <property type="nucleotide sequence ID" value="NZ_JACIGC010000002.1"/>
</dbReference>
<keyword evidence="4" id="KW-1185">Reference proteome</keyword>
<evidence type="ECO:0000313" key="4">
    <source>
        <dbReference type="Proteomes" id="UP000239089"/>
    </source>
</evidence>
<organism evidence="3 4">
    <name type="scientific">Rhodoblastus sphagnicola</name>
    <dbReference type="NCBI Taxonomy" id="333368"/>
    <lineage>
        <taxon>Bacteria</taxon>
        <taxon>Pseudomonadati</taxon>
        <taxon>Pseudomonadota</taxon>
        <taxon>Alphaproteobacteria</taxon>
        <taxon>Hyphomicrobiales</taxon>
        <taxon>Rhodoblastaceae</taxon>
        <taxon>Rhodoblastus</taxon>
    </lineage>
</organism>
<dbReference type="Gene3D" id="2.120.10.30">
    <property type="entry name" value="TolB, C-terminal domain"/>
    <property type="match status" value="4"/>
</dbReference>
<dbReference type="Gene3D" id="2.170.16.10">
    <property type="entry name" value="Hedgehog/Intein (Hint) domain"/>
    <property type="match status" value="1"/>
</dbReference>
<dbReference type="SUPFAM" id="SSF51294">
    <property type="entry name" value="Hedgehog/intein (Hint) domain"/>
    <property type="match status" value="1"/>
</dbReference>